<evidence type="ECO:0000313" key="2">
    <source>
        <dbReference type="Proteomes" id="UP000240653"/>
    </source>
</evidence>
<keyword evidence="2" id="KW-1185">Reference proteome</keyword>
<dbReference type="EMBL" id="PXYL01000015">
    <property type="protein sequence ID" value="PSJ57108.1"/>
    <property type="molecule type" value="Genomic_DNA"/>
</dbReference>
<name>A0A2P7S3Q7_9HYPH</name>
<gene>
    <name evidence="1" type="ORF">C7I85_23030</name>
</gene>
<accession>A0A2P7S3Q7</accession>
<reference evidence="1 2" key="1">
    <citation type="submission" date="2018-03" db="EMBL/GenBank/DDBJ databases">
        <title>The draft genome of Mesorhizobium soli JCM 19897.</title>
        <authorList>
            <person name="Li L."/>
            <person name="Liu L."/>
            <person name="Liang L."/>
            <person name="Wang T."/>
            <person name="Zhang X."/>
        </authorList>
    </citation>
    <scope>NUCLEOTIDE SEQUENCE [LARGE SCALE GENOMIC DNA]</scope>
    <source>
        <strain evidence="1 2">JCM 19897</strain>
    </source>
</reference>
<dbReference type="Proteomes" id="UP000240653">
    <property type="component" value="Unassembled WGS sequence"/>
</dbReference>
<evidence type="ECO:0000313" key="1">
    <source>
        <dbReference type="EMBL" id="PSJ57108.1"/>
    </source>
</evidence>
<proteinExistence type="predicted"/>
<comment type="caution">
    <text evidence="1">The sequence shown here is derived from an EMBL/GenBank/DDBJ whole genome shotgun (WGS) entry which is preliminary data.</text>
</comment>
<organism evidence="1 2">
    <name type="scientific">Pseudaminobacter soli</name>
    <name type="common">ex Li et al. 2025</name>
    <dbReference type="NCBI Taxonomy" id="1295366"/>
    <lineage>
        <taxon>Bacteria</taxon>
        <taxon>Pseudomonadati</taxon>
        <taxon>Pseudomonadota</taxon>
        <taxon>Alphaproteobacteria</taxon>
        <taxon>Hyphomicrobiales</taxon>
        <taxon>Phyllobacteriaceae</taxon>
        <taxon>Pseudaminobacter</taxon>
    </lineage>
</organism>
<sequence>MKVSAPFFDTSEVGGGPAAFLYREASMFVFDHVGITTTEQQPQEDWVEQSKIWVTNPRNHPEHIEFLRYHEDSAVPAIIRDNPHIAYRVDEIEPLLASVDEILIPSFIVGDFLEVVFVLKHGTVFEYMRYLKEGWFEN</sequence>
<dbReference type="AlphaFoldDB" id="A0A2P7S3Q7"/>
<protein>
    <submittedName>
        <fullName evidence="1">Uncharacterized protein</fullName>
    </submittedName>
</protein>